<evidence type="ECO:0000256" key="3">
    <source>
        <dbReference type="ARBA" id="ARBA00022692"/>
    </source>
</evidence>
<dbReference type="Proteomes" id="UP001586593">
    <property type="component" value="Unassembled WGS sequence"/>
</dbReference>
<sequence>MGARRGLAAWRWLFIIEGVISVVLGGLAWLTLPSTAENAWFLTAEERALMRARQRRDAVYKGDDQFSWSYAKMALLDPFVYMAAFCLFCSSIPLFGFGTFLPTIIKGLGYTSLQANYLTIPVYVLACFTLLLASFVSDKLNRRAICAFIVPMPVLLGYIIVIATSNIGAGYFGMFLCAAAPGIYPYNALLLTWVSNNLKPDYKRSVGIPLFASLANISGLISSQIYPASDGPRYIMGNSVSLGMEALAMLGIGAIYLLLKRRNAKKDELLAQGVTDNGKEGDRALDFKYAL</sequence>
<keyword evidence="4 6" id="KW-1133">Transmembrane helix</keyword>
<gene>
    <name evidence="7" type="ORF">VTK73DRAFT_9742</name>
</gene>
<evidence type="ECO:0000256" key="1">
    <source>
        <dbReference type="ARBA" id="ARBA00004141"/>
    </source>
</evidence>
<feature type="transmembrane region" description="Helical" evidence="6">
    <location>
        <begin position="144"/>
        <end position="163"/>
    </location>
</feature>
<dbReference type="Pfam" id="PF07690">
    <property type="entry name" value="MFS_1"/>
    <property type="match status" value="1"/>
</dbReference>
<feature type="transmembrane region" description="Helical" evidence="6">
    <location>
        <begin position="169"/>
        <end position="194"/>
    </location>
</feature>
<feature type="transmembrane region" description="Helical" evidence="6">
    <location>
        <begin position="239"/>
        <end position="259"/>
    </location>
</feature>
<keyword evidence="8" id="KW-1185">Reference proteome</keyword>
<dbReference type="PANTHER" id="PTHR43791">
    <property type="entry name" value="PERMEASE-RELATED"/>
    <property type="match status" value="1"/>
</dbReference>
<dbReference type="SUPFAM" id="SSF103473">
    <property type="entry name" value="MFS general substrate transporter"/>
    <property type="match status" value="1"/>
</dbReference>
<keyword evidence="3 6" id="KW-0812">Transmembrane</keyword>
<keyword evidence="5 6" id="KW-0472">Membrane</keyword>
<evidence type="ECO:0000256" key="2">
    <source>
        <dbReference type="ARBA" id="ARBA00022448"/>
    </source>
</evidence>
<evidence type="ECO:0000256" key="4">
    <source>
        <dbReference type="ARBA" id="ARBA00022989"/>
    </source>
</evidence>
<proteinExistence type="predicted"/>
<accession>A0ABR3W0G4</accession>
<feature type="transmembrane region" description="Helical" evidence="6">
    <location>
        <begin position="12"/>
        <end position="32"/>
    </location>
</feature>
<reference evidence="7 8" key="1">
    <citation type="journal article" date="2024" name="Commun. Biol.">
        <title>Comparative genomic analysis of thermophilic fungi reveals convergent evolutionary adaptations and gene losses.</title>
        <authorList>
            <person name="Steindorff A.S."/>
            <person name="Aguilar-Pontes M.V."/>
            <person name="Robinson A.J."/>
            <person name="Andreopoulos B."/>
            <person name="LaButti K."/>
            <person name="Kuo A."/>
            <person name="Mondo S."/>
            <person name="Riley R."/>
            <person name="Otillar R."/>
            <person name="Haridas S."/>
            <person name="Lipzen A."/>
            <person name="Grimwood J."/>
            <person name="Schmutz J."/>
            <person name="Clum A."/>
            <person name="Reid I.D."/>
            <person name="Moisan M.C."/>
            <person name="Butler G."/>
            <person name="Nguyen T.T.M."/>
            <person name="Dewar K."/>
            <person name="Conant G."/>
            <person name="Drula E."/>
            <person name="Henrissat B."/>
            <person name="Hansel C."/>
            <person name="Singer S."/>
            <person name="Hutchinson M.I."/>
            <person name="de Vries R.P."/>
            <person name="Natvig D.O."/>
            <person name="Powell A.J."/>
            <person name="Tsang A."/>
            <person name="Grigoriev I.V."/>
        </authorList>
    </citation>
    <scope>NUCLEOTIDE SEQUENCE [LARGE SCALE GENOMIC DNA]</scope>
    <source>
        <strain evidence="7 8">ATCC 24622</strain>
    </source>
</reference>
<evidence type="ECO:0000256" key="5">
    <source>
        <dbReference type="ARBA" id="ARBA00023136"/>
    </source>
</evidence>
<dbReference type="InterPro" id="IPR036259">
    <property type="entry name" value="MFS_trans_sf"/>
</dbReference>
<comment type="caution">
    <text evidence="7">The sequence shown here is derived from an EMBL/GenBank/DDBJ whole genome shotgun (WGS) entry which is preliminary data.</text>
</comment>
<keyword evidence="2" id="KW-0813">Transport</keyword>
<dbReference type="Gene3D" id="1.20.1250.20">
    <property type="entry name" value="MFS general substrate transporter like domains"/>
    <property type="match status" value="1"/>
</dbReference>
<feature type="transmembrane region" description="Helical" evidence="6">
    <location>
        <begin position="206"/>
        <end position="227"/>
    </location>
</feature>
<feature type="transmembrane region" description="Helical" evidence="6">
    <location>
        <begin position="117"/>
        <end position="137"/>
    </location>
</feature>
<dbReference type="InterPro" id="IPR011701">
    <property type="entry name" value="MFS"/>
</dbReference>
<feature type="transmembrane region" description="Helical" evidence="6">
    <location>
        <begin position="79"/>
        <end position="105"/>
    </location>
</feature>
<evidence type="ECO:0000313" key="7">
    <source>
        <dbReference type="EMBL" id="KAL1850144.1"/>
    </source>
</evidence>
<evidence type="ECO:0000313" key="8">
    <source>
        <dbReference type="Proteomes" id="UP001586593"/>
    </source>
</evidence>
<comment type="subcellular location">
    <subcellularLocation>
        <location evidence="1">Membrane</location>
        <topology evidence="1">Multi-pass membrane protein</topology>
    </subcellularLocation>
</comment>
<dbReference type="PANTHER" id="PTHR43791:SF24">
    <property type="entry name" value="NICOTINIC ACID PLASMA MEMBRANE TRANSPORTER"/>
    <property type="match status" value="1"/>
</dbReference>
<dbReference type="EMBL" id="JAZHXJ010000843">
    <property type="protein sequence ID" value="KAL1850144.1"/>
    <property type="molecule type" value="Genomic_DNA"/>
</dbReference>
<evidence type="ECO:0000256" key="6">
    <source>
        <dbReference type="SAM" id="Phobius"/>
    </source>
</evidence>
<name>A0ABR3W0G4_9PEZI</name>
<organism evidence="7 8">
    <name type="scientific">Phialemonium thermophilum</name>
    <dbReference type="NCBI Taxonomy" id="223376"/>
    <lineage>
        <taxon>Eukaryota</taxon>
        <taxon>Fungi</taxon>
        <taxon>Dikarya</taxon>
        <taxon>Ascomycota</taxon>
        <taxon>Pezizomycotina</taxon>
        <taxon>Sordariomycetes</taxon>
        <taxon>Sordariomycetidae</taxon>
        <taxon>Cephalothecales</taxon>
        <taxon>Cephalothecaceae</taxon>
        <taxon>Phialemonium</taxon>
    </lineage>
</organism>
<evidence type="ECO:0008006" key="9">
    <source>
        <dbReference type="Google" id="ProtNLM"/>
    </source>
</evidence>
<protein>
    <recommendedName>
        <fullName evidence="9">Major facilitator superfamily (MFS) profile domain-containing protein</fullName>
    </recommendedName>
</protein>